<feature type="region of interest" description="Disordered" evidence="1">
    <location>
        <begin position="35"/>
        <end position="57"/>
    </location>
</feature>
<dbReference type="EMBL" id="WHUW01000003">
    <property type="protein sequence ID" value="KAF8449205.1"/>
    <property type="molecule type" value="Genomic_DNA"/>
</dbReference>
<evidence type="ECO:0000313" key="2">
    <source>
        <dbReference type="EMBL" id="KAF8449205.1"/>
    </source>
</evidence>
<gene>
    <name evidence="2" type="ORF">L210DRAFT_3640826</name>
</gene>
<comment type="caution">
    <text evidence="2">The sequence shown here is derived from an EMBL/GenBank/DDBJ whole genome shotgun (WGS) entry which is preliminary data.</text>
</comment>
<dbReference type="Proteomes" id="UP001194468">
    <property type="component" value="Unassembled WGS sequence"/>
</dbReference>
<keyword evidence="3" id="KW-1185">Reference proteome</keyword>
<protein>
    <submittedName>
        <fullName evidence="2">Uncharacterized protein</fullName>
    </submittedName>
</protein>
<reference evidence="2" key="1">
    <citation type="submission" date="2019-10" db="EMBL/GenBank/DDBJ databases">
        <authorList>
            <consortium name="DOE Joint Genome Institute"/>
            <person name="Kuo A."/>
            <person name="Miyauchi S."/>
            <person name="Kiss E."/>
            <person name="Drula E."/>
            <person name="Kohler A."/>
            <person name="Sanchez-Garcia M."/>
            <person name="Andreopoulos B."/>
            <person name="Barry K.W."/>
            <person name="Bonito G."/>
            <person name="Buee M."/>
            <person name="Carver A."/>
            <person name="Chen C."/>
            <person name="Cichocki N."/>
            <person name="Clum A."/>
            <person name="Culley D."/>
            <person name="Crous P.W."/>
            <person name="Fauchery L."/>
            <person name="Girlanda M."/>
            <person name="Hayes R."/>
            <person name="Keri Z."/>
            <person name="LaButti K."/>
            <person name="Lipzen A."/>
            <person name="Lombard V."/>
            <person name="Magnuson J."/>
            <person name="Maillard F."/>
            <person name="Morin E."/>
            <person name="Murat C."/>
            <person name="Nolan M."/>
            <person name="Ohm R."/>
            <person name="Pangilinan J."/>
            <person name="Pereira M."/>
            <person name="Perotto S."/>
            <person name="Peter M."/>
            <person name="Riley R."/>
            <person name="Sitrit Y."/>
            <person name="Stielow B."/>
            <person name="Szollosi G."/>
            <person name="Zifcakova L."/>
            <person name="Stursova M."/>
            <person name="Spatafora J.W."/>
            <person name="Tedersoo L."/>
            <person name="Vaario L.-M."/>
            <person name="Yamada A."/>
            <person name="Yan M."/>
            <person name="Wang P."/>
            <person name="Xu J."/>
            <person name="Bruns T."/>
            <person name="Baldrian P."/>
            <person name="Vilgalys R."/>
            <person name="Henrissat B."/>
            <person name="Grigoriev I.V."/>
            <person name="Hibbett D."/>
            <person name="Nagy L.G."/>
            <person name="Martin F.M."/>
        </authorList>
    </citation>
    <scope>NUCLEOTIDE SEQUENCE</scope>
    <source>
        <strain evidence="2">BED1</strain>
    </source>
</reference>
<dbReference type="AlphaFoldDB" id="A0AAD4GLE2"/>
<feature type="compositionally biased region" description="Pro residues" evidence="1">
    <location>
        <begin position="42"/>
        <end position="55"/>
    </location>
</feature>
<evidence type="ECO:0000256" key="1">
    <source>
        <dbReference type="SAM" id="MobiDB-lite"/>
    </source>
</evidence>
<accession>A0AAD4GLE2</accession>
<proteinExistence type="predicted"/>
<evidence type="ECO:0000313" key="3">
    <source>
        <dbReference type="Proteomes" id="UP001194468"/>
    </source>
</evidence>
<reference evidence="2" key="2">
    <citation type="journal article" date="2020" name="Nat. Commun.">
        <title>Large-scale genome sequencing of mycorrhizal fungi provides insights into the early evolution of symbiotic traits.</title>
        <authorList>
            <person name="Miyauchi S."/>
            <person name="Kiss E."/>
            <person name="Kuo A."/>
            <person name="Drula E."/>
            <person name="Kohler A."/>
            <person name="Sanchez-Garcia M."/>
            <person name="Morin E."/>
            <person name="Andreopoulos B."/>
            <person name="Barry K.W."/>
            <person name="Bonito G."/>
            <person name="Buee M."/>
            <person name="Carver A."/>
            <person name="Chen C."/>
            <person name="Cichocki N."/>
            <person name="Clum A."/>
            <person name="Culley D."/>
            <person name="Crous P.W."/>
            <person name="Fauchery L."/>
            <person name="Girlanda M."/>
            <person name="Hayes R.D."/>
            <person name="Keri Z."/>
            <person name="LaButti K."/>
            <person name="Lipzen A."/>
            <person name="Lombard V."/>
            <person name="Magnuson J."/>
            <person name="Maillard F."/>
            <person name="Murat C."/>
            <person name="Nolan M."/>
            <person name="Ohm R.A."/>
            <person name="Pangilinan J."/>
            <person name="Pereira M.F."/>
            <person name="Perotto S."/>
            <person name="Peter M."/>
            <person name="Pfister S."/>
            <person name="Riley R."/>
            <person name="Sitrit Y."/>
            <person name="Stielow J.B."/>
            <person name="Szollosi G."/>
            <person name="Zifcakova L."/>
            <person name="Stursova M."/>
            <person name="Spatafora J.W."/>
            <person name="Tedersoo L."/>
            <person name="Vaario L.M."/>
            <person name="Yamada A."/>
            <person name="Yan M."/>
            <person name="Wang P."/>
            <person name="Xu J."/>
            <person name="Bruns T."/>
            <person name="Baldrian P."/>
            <person name="Vilgalys R."/>
            <person name="Dunand C."/>
            <person name="Henrissat B."/>
            <person name="Grigoriev I.V."/>
            <person name="Hibbett D."/>
            <person name="Nagy L.G."/>
            <person name="Martin F.M."/>
        </authorList>
    </citation>
    <scope>NUCLEOTIDE SEQUENCE</scope>
    <source>
        <strain evidence="2">BED1</strain>
    </source>
</reference>
<name>A0AAD4GLE2_BOLED</name>
<organism evidence="2 3">
    <name type="scientific">Boletus edulis BED1</name>
    <dbReference type="NCBI Taxonomy" id="1328754"/>
    <lineage>
        <taxon>Eukaryota</taxon>
        <taxon>Fungi</taxon>
        <taxon>Dikarya</taxon>
        <taxon>Basidiomycota</taxon>
        <taxon>Agaricomycotina</taxon>
        <taxon>Agaricomycetes</taxon>
        <taxon>Agaricomycetidae</taxon>
        <taxon>Boletales</taxon>
        <taxon>Boletineae</taxon>
        <taxon>Boletaceae</taxon>
        <taxon>Boletoideae</taxon>
        <taxon>Boletus</taxon>
    </lineage>
</organism>
<sequence>MVAPKKRTKKGKEREDLSTILTPLHNCLDTEAGSSALIGPGCPGPAPVSAPPPSDPSAAPIPSFLKVPSFPALSFAAVAAHPPIPVVSSLQVPPAVPHAHGPPLPLSLPLEGSSAPSAAPPPLCLVLDCIRALRRAPDPSDEHTAYLRSIFDKAVEGVDFSIHSQVTNLISLLAQVAPGQDFGAFLPAAMPSASFHAFPCSSSRTLLPAFVPAPISGPDPSSASASSATIFLCPFPTSAVQLSSHEFLLPHKVVEVMQGGWCTHIPLTAFVSKTSLVPPNRYFSSSKGSRTLSSASILDDCEELLMPPQDWCQAWPRLVEAVSTFLPSAHKVDISHLWKTHFKRIWHRDDFVKSRSSGSSPARSEVIGTEGYGGVTGVTDARMCGARRLRRWRTLAQDLCVTPLSSPVSSYLE</sequence>